<dbReference type="PATRIC" id="fig|28092.6.peg.921"/>
<dbReference type="Proteomes" id="UP000033618">
    <property type="component" value="Unassembled WGS sequence"/>
</dbReference>
<evidence type="ECO:0000313" key="3">
    <source>
        <dbReference type="Proteomes" id="UP000033618"/>
    </source>
</evidence>
<name>A0A0F5K3A2_9BURK</name>
<gene>
    <name evidence="2" type="ORF">WM40_03880</name>
</gene>
<comment type="caution">
    <text evidence="2">The sequence shown here is derived from an EMBL/GenBank/DDBJ whole genome shotgun (WGS) entry which is preliminary data.</text>
</comment>
<accession>A0A0F5K3A2</accession>
<organism evidence="2 3">
    <name type="scientific">Robbsia andropogonis</name>
    <dbReference type="NCBI Taxonomy" id="28092"/>
    <lineage>
        <taxon>Bacteria</taxon>
        <taxon>Pseudomonadati</taxon>
        <taxon>Pseudomonadota</taxon>
        <taxon>Betaproteobacteria</taxon>
        <taxon>Burkholderiales</taxon>
        <taxon>Burkholderiaceae</taxon>
        <taxon>Robbsia</taxon>
    </lineage>
</organism>
<evidence type="ECO:0000313" key="2">
    <source>
        <dbReference type="EMBL" id="KKB64591.1"/>
    </source>
</evidence>
<feature type="region of interest" description="Disordered" evidence="1">
    <location>
        <begin position="136"/>
        <end position="193"/>
    </location>
</feature>
<protein>
    <submittedName>
        <fullName evidence="2">Uncharacterized protein</fullName>
    </submittedName>
</protein>
<proteinExistence type="predicted"/>
<feature type="compositionally biased region" description="Basic and acidic residues" evidence="1">
    <location>
        <begin position="184"/>
        <end position="193"/>
    </location>
</feature>
<keyword evidence="3" id="KW-1185">Reference proteome</keyword>
<reference evidence="2 3" key="1">
    <citation type="submission" date="2015-03" db="EMBL/GenBank/DDBJ databases">
        <title>Draft Genome Sequence of Burkholderia andropogonis type strain ICMP2807, isolated from Sorghum bicolor.</title>
        <authorList>
            <person name="Lopes-Santos L."/>
            <person name="Castro D.B."/>
            <person name="Ottoboni L.M."/>
            <person name="Park D."/>
            <person name="Weirc B.S."/>
            <person name="Destefano S.A."/>
        </authorList>
    </citation>
    <scope>NUCLEOTIDE SEQUENCE [LARGE SCALE GENOMIC DNA]</scope>
    <source>
        <strain evidence="2 3">ICMP2807</strain>
    </source>
</reference>
<dbReference type="AlphaFoldDB" id="A0A0F5K3A2"/>
<evidence type="ECO:0000256" key="1">
    <source>
        <dbReference type="SAM" id="MobiDB-lite"/>
    </source>
</evidence>
<dbReference type="RefSeq" id="WP_024903416.1">
    <property type="nucleotide sequence ID" value="NZ_CADFGU010000005.1"/>
</dbReference>
<sequence length="303" mass="32975">MEWKEGDGRSRFCDFLDHIAAFLDAAGKIKDAGGPPLDKLIERLTQATWDMHAPTPLAEPAQIAEATRILDNEIVPTVNGIASTVGQVAAKPLKTAAMKVAAHRRDILNDHKEISSEFQQYRARVTAAHMQSAASAALPKFGRPNSAARARRAQQRASATAPLSGQKEGGASTGAIPKVRRHGRGSDGHDVGRYREDMSGSGYQADHRSRFSAAERISALVTGRGRYEFGSFNDSPFEGTPLSYPRLNLGLDTRYGQDMFSAPSDHLRAHTFSNMNSTTDDSRNVYVESRSGRANHASLATRR</sequence>
<dbReference type="EMBL" id="LAQU01000003">
    <property type="protein sequence ID" value="KKB64591.1"/>
    <property type="molecule type" value="Genomic_DNA"/>
</dbReference>